<evidence type="ECO:0000313" key="3">
    <source>
        <dbReference type="Proteomes" id="UP000297597"/>
    </source>
</evidence>
<evidence type="ECO:0000313" key="2">
    <source>
        <dbReference type="EMBL" id="TEB09145.1"/>
    </source>
</evidence>
<comment type="caution">
    <text evidence="2">The sequence shown here is derived from an EMBL/GenBank/DDBJ whole genome shotgun (WGS) entry which is preliminary data.</text>
</comment>
<reference evidence="2 3" key="1">
    <citation type="journal article" date="2018" name="Environ. Microbiol.">
        <title>Novel energy conservation strategies and behaviour of Pelotomaculum schinkii driving syntrophic propionate catabolism.</title>
        <authorList>
            <person name="Hidalgo-Ahumada C.A.P."/>
            <person name="Nobu M.K."/>
            <person name="Narihiro T."/>
            <person name="Tamaki H."/>
            <person name="Liu W.T."/>
            <person name="Kamagata Y."/>
            <person name="Stams A.J.M."/>
            <person name="Imachi H."/>
            <person name="Sousa D.Z."/>
        </authorList>
    </citation>
    <scope>NUCLEOTIDE SEQUENCE [LARGE SCALE GENOMIC DNA]</scope>
    <source>
        <strain evidence="2 3">MGP</strain>
    </source>
</reference>
<dbReference type="EMBL" id="QFFZ01000058">
    <property type="protein sequence ID" value="TEB09145.1"/>
    <property type="molecule type" value="Genomic_DNA"/>
</dbReference>
<dbReference type="InterPro" id="IPR006522">
    <property type="entry name" value="Phage_virion_morphogenesis"/>
</dbReference>
<proteinExistence type="predicted"/>
<organism evidence="2 3">
    <name type="scientific">Pelotomaculum propionicicum</name>
    <dbReference type="NCBI Taxonomy" id="258475"/>
    <lineage>
        <taxon>Bacteria</taxon>
        <taxon>Bacillati</taxon>
        <taxon>Bacillota</taxon>
        <taxon>Clostridia</taxon>
        <taxon>Eubacteriales</taxon>
        <taxon>Desulfotomaculaceae</taxon>
        <taxon>Pelotomaculum</taxon>
    </lineage>
</organism>
<sequence length="190" mass="21256">MAGVQLTGDWIRISRALTKLQPAPAELQILSQQLGEILEQSTKERFDTEKGPDGEPWKELTQATLIARARRRTRKKDSTSGFYTQATTPRRGRAARENEPRLSARSIRIMETAAILKDRGRLVRSIRSKARSDVVAVGTNLIYAAIHQFGGPAGRGRKVEIPARPYLGVSEADLSDIRECLEDFIKERTT</sequence>
<dbReference type="NCBIfam" id="TIGR01635">
    <property type="entry name" value="tail_comp_S"/>
    <property type="match status" value="1"/>
</dbReference>
<dbReference type="Pfam" id="PF05069">
    <property type="entry name" value="Phage_tail_S"/>
    <property type="match status" value="2"/>
</dbReference>
<dbReference type="Proteomes" id="UP000297597">
    <property type="component" value="Unassembled WGS sequence"/>
</dbReference>
<keyword evidence="3" id="KW-1185">Reference proteome</keyword>
<dbReference type="OrthoDB" id="1807756at2"/>
<feature type="region of interest" description="Disordered" evidence="1">
    <location>
        <begin position="73"/>
        <end position="100"/>
    </location>
</feature>
<accession>A0A4Y7RJI9</accession>
<evidence type="ECO:0008006" key="4">
    <source>
        <dbReference type="Google" id="ProtNLM"/>
    </source>
</evidence>
<dbReference type="RefSeq" id="WP_134215452.1">
    <property type="nucleotide sequence ID" value="NZ_QFFZ01000058.1"/>
</dbReference>
<evidence type="ECO:0000256" key="1">
    <source>
        <dbReference type="SAM" id="MobiDB-lite"/>
    </source>
</evidence>
<name>A0A4Y7RJI9_9FIRM</name>
<dbReference type="AlphaFoldDB" id="A0A4Y7RJI9"/>
<protein>
    <recommendedName>
        <fullName evidence="4">Phage virion morphogenesis protein</fullName>
    </recommendedName>
</protein>
<feature type="compositionally biased region" description="Polar residues" evidence="1">
    <location>
        <begin position="79"/>
        <end position="88"/>
    </location>
</feature>
<gene>
    <name evidence="2" type="ORF">Pmgp_03366</name>
</gene>